<dbReference type="OMA" id="RYALMVT"/>
<evidence type="ECO:0000256" key="3">
    <source>
        <dbReference type="ARBA" id="ARBA00022970"/>
    </source>
</evidence>
<name>A0A7N0UQB7_KALFE</name>
<dbReference type="Gramene" id="Kaladp0076s0176.1.v1.1">
    <property type="protein sequence ID" value="Kaladp0076s0176.1.v1.1"/>
    <property type="gene ID" value="Kaladp0076s0176.v1.1"/>
</dbReference>
<dbReference type="AlphaFoldDB" id="A0A7N0UQB7"/>
<dbReference type="Pfam" id="PF01490">
    <property type="entry name" value="Aa_trans"/>
    <property type="match status" value="1"/>
</dbReference>
<feature type="transmembrane region" description="Helical" evidence="6">
    <location>
        <begin position="97"/>
        <end position="117"/>
    </location>
</feature>
<evidence type="ECO:0000313" key="9">
    <source>
        <dbReference type="Proteomes" id="UP000594263"/>
    </source>
</evidence>
<dbReference type="GO" id="GO:0015179">
    <property type="term" value="F:L-amino acid transmembrane transporter activity"/>
    <property type="evidence" value="ECO:0007669"/>
    <property type="project" value="TreeGrafter"/>
</dbReference>
<feature type="transmembrane region" description="Helical" evidence="6">
    <location>
        <begin position="344"/>
        <end position="368"/>
    </location>
</feature>
<feature type="transmembrane region" description="Helical" evidence="6">
    <location>
        <begin position="277"/>
        <end position="296"/>
    </location>
</feature>
<feature type="domain" description="Amino acid transporter transmembrane" evidence="7">
    <location>
        <begin position="19"/>
        <end position="401"/>
    </location>
</feature>
<evidence type="ECO:0000313" key="8">
    <source>
        <dbReference type="EnsemblPlants" id="Kaladp0076s0176.1.v1.1"/>
    </source>
</evidence>
<feature type="transmembrane region" description="Helical" evidence="6">
    <location>
        <begin position="50"/>
        <end position="70"/>
    </location>
</feature>
<feature type="transmembrane region" description="Helical" evidence="6">
    <location>
        <begin position="25"/>
        <end position="44"/>
    </location>
</feature>
<sequence>MATDELKTPLTTGTGAVPGSSFIKACFNGINAFLGIGLLTVPYALSSGGWLSLLLFLLIGLISFYTGILLKRCMDSSPYAKTYLNIAEQAYGKNGRITVSIIINSELYLVTVGLLILEADNLHKLFPNFSIHLLAMDGSRSFLILTAMLILPSMLFTDLSLLSYVSATGVASCLVIFGSIFSVGAFGGVGFGYRGQELVNLGGLSTAISLYIVCFAGHPVIPSIYTSMKSQFHFTKVLLVSFFITILTYMATAIVAYLMYGANVESSITLNLPSNQVAGAIAIYTTLLIPITRYALMMSPVATSIEGALPQEYTNSTHVRILIRIALLISTVMVAYVFPYYETLMAIIGSIFVVLGSFIIPCLCYLKISRFRRRWGYETTAIILILIFSATAAIIGTYSSILELFSSTRSNFLSISSPVASLVYATARREKHVA</sequence>
<evidence type="ECO:0000256" key="4">
    <source>
        <dbReference type="ARBA" id="ARBA00022989"/>
    </source>
</evidence>
<feature type="transmembrane region" description="Helical" evidence="6">
    <location>
        <begin position="380"/>
        <end position="398"/>
    </location>
</feature>
<feature type="transmembrane region" description="Helical" evidence="6">
    <location>
        <begin position="206"/>
        <end position="225"/>
    </location>
</feature>
<dbReference type="GO" id="GO:0005774">
    <property type="term" value="C:vacuolar membrane"/>
    <property type="evidence" value="ECO:0007669"/>
    <property type="project" value="TreeGrafter"/>
</dbReference>
<evidence type="ECO:0000256" key="6">
    <source>
        <dbReference type="SAM" id="Phobius"/>
    </source>
</evidence>
<reference evidence="8" key="1">
    <citation type="submission" date="2021-01" db="UniProtKB">
        <authorList>
            <consortium name="EnsemblPlants"/>
        </authorList>
    </citation>
    <scope>IDENTIFICATION</scope>
</reference>
<keyword evidence="3" id="KW-0029">Amino-acid transport</keyword>
<evidence type="ECO:0000256" key="2">
    <source>
        <dbReference type="ARBA" id="ARBA00022692"/>
    </source>
</evidence>
<feature type="transmembrane region" description="Helical" evidence="6">
    <location>
        <begin position="237"/>
        <end position="257"/>
    </location>
</feature>
<dbReference type="Proteomes" id="UP000594263">
    <property type="component" value="Unplaced"/>
</dbReference>
<feature type="transmembrane region" description="Helical" evidence="6">
    <location>
        <begin position="163"/>
        <end position="186"/>
    </location>
</feature>
<dbReference type="EnsemblPlants" id="Kaladp0076s0176.1.v1.1">
    <property type="protein sequence ID" value="Kaladp0076s0176.1.v1.1"/>
    <property type="gene ID" value="Kaladp0076s0176.v1.1"/>
</dbReference>
<keyword evidence="9" id="KW-1185">Reference proteome</keyword>
<evidence type="ECO:0000256" key="1">
    <source>
        <dbReference type="ARBA" id="ARBA00004141"/>
    </source>
</evidence>
<feature type="transmembrane region" description="Helical" evidence="6">
    <location>
        <begin position="321"/>
        <end position="338"/>
    </location>
</feature>
<keyword evidence="2 6" id="KW-0812">Transmembrane</keyword>
<evidence type="ECO:0000259" key="7">
    <source>
        <dbReference type="Pfam" id="PF01490"/>
    </source>
</evidence>
<keyword evidence="5 6" id="KW-0472">Membrane</keyword>
<keyword evidence="4 6" id="KW-1133">Transmembrane helix</keyword>
<dbReference type="InterPro" id="IPR013057">
    <property type="entry name" value="AA_transpt_TM"/>
</dbReference>
<keyword evidence="3" id="KW-0813">Transport</keyword>
<protein>
    <recommendedName>
        <fullName evidence="7">Amino acid transporter transmembrane domain-containing protein</fullName>
    </recommendedName>
</protein>
<dbReference type="PANTHER" id="PTHR22950:SF698">
    <property type="entry name" value="AMINO ACID TRANSPORTER TRANSMEMBRANE DOMAIN-CONTAINING PROTEIN"/>
    <property type="match status" value="1"/>
</dbReference>
<organism evidence="8 9">
    <name type="scientific">Kalanchoe fedtschenkoi</name>
    <name type="common">Lavender scallops</name>
    <name type="synonym">South American air plant</name>
    <dbReference type="NCBI Taxonomy" id="63787"/>
    <lineage>
        <taxon>Eukaryota</taxon>
        <taxon>Viridiplantae</taxon>
        <taxon>Streptophyta</taxon>
        <taxon>Embryophyta</taxon>
        <taxon>Tracheophyta</taxon>
        <taxon>Spermatophyta</taxon>
        <taxon>Magnoliopsida</taxon>
        <taxon>eudicotyledons</taxon>
        <taxon>Gunneridae</taxon>
        <taxon>Pentapetalae</taxon>
        <taxon>Saxifragales</taxon>
        <taxon>Crassulaceae</taxon>
        <taxon>Kalanchoe</taxon>
    </lineage>
</organism>
<comment type="subcellular location">
    <subcellularLocation>
        <location evidence="1">Membrane</location>
        <topology evidence="1">Multi-pass membrane protein</topology>
    </subcellularLocation>
</comment>
<dbReference type="PANTHER" id="PTHR22950">
    <property type="entry name" value="AMINO ACID TRANSPORTER"/>
    <property type="match status" value="1"/>
</dbReference>
<proteinExistence type="predicted"/>
<evidence type="ECO:0000256" key="5">
    <source>
        <dbReference type="ARBA" id="ARBA00023136"/>
    </source>
</evidence>
<accession>A0A7N0UQB7</accession>